<comment type="similarity">
    <text evidence="2">Belongs to the RLP family.</text>
</comment>
<keyword evidence="11" id="KW-0325">Glycoprotein</keyword>
<dbReference type="InterPro" id="IPR032675">
    <property type="entry name" value="LRR_dom_sf"/>
</dbReference>
<organism evidence="13 14">
    <name type="scientific">Ziziphus jujuba</name>
    <name type="common">Chinese jujube</name>
    <name type="synonym">Ziziphus sativa</name>
    <dbReference type="NCBI Taxonomy" id="326968"/>
    <lineage>
        <taxon>Eukaryota</taxon>
        <taxon>Viridiplantae</taxon>
        <taxon>Streptophyta</taxon>
        <taxon>Embryophyta</taxon>
        <taxon>Tracheophyta</taxon>
        <taxon>Spermatophyta</taxon>
        <taxon>Magnoliopsida</taxon>
        <taxon>eudicotyledons</taxon>
        <taxon>Gunneridae</taxon>
        <taxon>Pentapetalae</taxon>
        <taxon>rosids</taxon>
        <taxon>fabids</taxon>
        <taxon>Rosales</taxon>
        <taxon>Rhamnaceae</taxon>
        <taxon>Paliureae</taxon>
        <taxon>Ziziphus</taxon>
    </lineage>
</organism>
<evidence type="ECO:0000256" key="11">
    <source>
        <dbReference type="ARBA" id="ARBA00023180"/>
    </source>
</evidence>
<dbReference type="InterPro" id="IPR025875">
    <property type="entry name" value="Leu-rich_rpt_4"/>
</dbReference>
<name>A0ABM4A167_ZIZJJ</name>
<dbReference type="GeneID" id="132800551"/>
<evidence type="ECO:0000256" key="6">
    <source>
        <dbReference type="ARBA" id="ARBA00022729"/>
    </source>
</evidence>
<dbReference type="RefSeq" id="XP_060670477.1">
    <property type="nucleotide sequence ID" value="XM_060814494.1"/>
</dbReference>
<evidence type="ECO:0000256" key="10">
    <source>
        <dbReference type="ARBA" id="ARBA00023170"/>
    </source>
</evidence>
<evidence type="ECO:0000256" key="9">
    <source>
        <dbReference type="ARBA" id="ARBA00023136"/>
    </source>
</evidence>
<dbReference type="SMART" id="SM00369">
    <property type="entry name" value="LRR_TYP"/>
    <property type="match status" value="4"/>
</dbReference>
<dbReference type="InterPro" id="IPR001611">
    <property type="entry name" value="Leu-rich_rpt"/>
</dbReference>
<keyword evidence="13" id="KW-1185">Reference proteome</keyword>
<dbReference type="Pfam" id="PF13855">
    <property type="entry name" value="LRR_8"/>
    <property type="match status" value="1"/>
</dbReference>
<evidence type="ECO:0000256" key="8">
    <source>
        <dbReference type="ARBA" id="ARBA00022989"/>
    </source>
</evidence>
<evidence type="ECO:0000256" key="12">
    <source>
        <dbReference type="SAM" id="Phobius"/>
    </source>
</evidence>
<evidence type="ECO:0000256" key="1">
    <source>
        <dbReference type="ARBA" id="ARBA00004251"/>
    </source>
</evidence>
<keyword evidence="7" id="KW-0677">Repeat</keyword>
<evidence type="ECO:0000256" key="2">
    <source>
        <dbReference type="ARBA" id="ARBA00009592"/>
    </source>
</evidence>
<dbReference type="PANTHER" id="PTHR48063">
    <property type="entry name" value="LRR RECEPTOR-LIKE KINASE"/>
    <property type="match status" value="1"/>
</dbReference>
<accession>A0ABM4A167</accession>
<dbReference type="SUPFAM" id="SSF52058">
    <property type="entry name" value="L domain-like"/>
    <property type="match status" value="1"/>
</dbReference>
<keyword evidence="5 12" id="KW-0812">Transmembrane</keyword>
<dbReference type="Pfam" id="PF12799">
    <property type="entry name" value="LRR_4"/>
    <property type="match status" value="1"/>
</dbReference>
<evidence type="ECO:0000256" key="3">
    <source>
        <dbReference type="ARBA" id="ARBA00022475"/>
    </source>
</evidence>
<keyword evidence="6" id="KW-0732">Signal</keyword>
<gene>
    <name evidence="14" type="primary">LOC132800551</name>
</gene>
<dbReference type="InterPro" id="IPR003591">
    <property type="entry name" value="Leu-rich_rpt_typical-subtyp"/>
</dbReference>
<comment type="subcellular location">
    <subcellularLocation>
        <location evidence="1">Cell membrane</location>
        <topology evidence="1">Single-pass type I membrane protein</topology>
    </subcellularLocation>
</comment>
<dbReference type="InterPro" id="IPR046956">
    <property type="entry name" value="RLP23-like"/>
</dbReference>
<protein>
    <submittedName>
        <fullName evidence="14">Receptor-like protein 43</fullName>
    </submittedName>
</protein>
<keyword evidence="3" id="KW-1003">Cell membrane</keyword>
<evidence type="ECO:0000256" key="4">
    <source>
        <dbReference type="ARBA" id="ARBA00022614"/>
    </source>
</evidence>
<keyword evidence="9 12" id="KW-0472">Membrane</keyword>
<evidence type="ECO:0000256" key="5">
    <source>
        <dbReference type="ARBA" id="ARBA00022692"/>
    </source>
</evidence>
<dbReference type="Pfam" id="PF00560">
    <property type="entry name" value="LRR_1"/>
    <property type="match status" value="2"/>
</dbReference>
<proteinExistence type="inferred from homology"/>
<evidence type="ECO:0000313" key="14">
    <source>
        <dbReference type="RefSeq" id="XP_060670477.1"/>
    </source>
</evidence>
<reference evidence="14" key="2">
    <citation type="submission" date="2025-08" db="UniProtKB">
        <authorList>
            <consortium name="RefSeq"/>
        </authorList>
    </citation>
    <scope>IDENTIFICATION</scope>
    <source>
        <tissue evidence="14">Seedling</tissue>
    </source>
</reference>
<evidence type="ECO:0000256" key="7">
    <source>
        <dbReference type="ARBA" id="ARBA00022737"/>
    </source>
</evidence>
<reference evidence="13" key="1">
    <citation type="submission" date="2025-05" db="UniProtKB">
        <authorList>
            <consortium name="RefSeq"/>
        </authorList>
    </citation>
    <scope>NUCLEOTIDE SEQUENCE [LARGE SCALE GENOMIC DNA]</scope>
</reference>
<keyword evidence="4" id="KW-0433">Leucine-rich repeat</keyword>
<dbReference type="Proteomes" id="UP001652623">
    <property type="component" value="Chromosome 2"/>
</dbReference>
<dbReference type="PANTHER" id="PTHR48063:SF16">
    <property type="entry name" value="LRR RECEPTOR-LIKE SERINE_THREONINE-PROTEIN KINASE GSO1"/>
    <property type="match status" value="1"/>
</dbReference>
<keyword evidence="10" id="KW-0675">Receptor</keyword>
<keyword evidence="8 12" id="KW-1133">Transmembrane helix</keyword>
<sequence length="382" mass="42323">MACYNHLSGAIPTFLGELSELKSLHLNDNNRYGQLPSSFQNLSSLETLNLGNNRLKGRIPPWIGKGFENLRILSLRSNSFSGELPALLSNLSSLQVLDVAENQLTGSIPASFGHFKAMLQAQIINRYLLYGAAPTHQNSETRKHPDSYVGTHISCLSTSTMQLGNYYESFIVNMKGQLLRYTKTLSLVTMLDLSGNNLSGDLPIEMTNLLGLIVLNLSRNHFTGHIPKSISKLKQLYSLDLSSNMFSGAIPQSLGPLSFLGCSRLMNPLLLEMLAFVGNVGLCGGPLAVKCPGDDKNGKSDKEWMTPMDTGNGDSFTDKWFYLSIGLGFAAGILVPYLITAMRKPWSGAYFDVVDKAVDRILYLWLKYRTIKQRTRGNQRRR</sequence>
<feature type="transmembrane region" description="Helical" evidence="12">
    <location>
        <begin position="320"/>
        <end position="339"/>
    </location>
</feature>
<dbReference type="Gene3D" id="3.80.10.10">
    <property type="entry name" value="Ribonuclease Inhibitor"/>
    <property type="match status" value="1"/>
</dbReference>
<evidence type="ECO:0000313" key="13">
    <source>
        <dbReference type="Proteomes" id="UP001652623"/>
    </source>
</evidence>